<evidence type="ECO:0000313" key="2">
    <source>
        <dbReference type="EMBL" id="EZG69240.1"/>
    </source>
</evidence>
<feature type="compositionally biased region" description="Basic and acidic residues" evidence="1">
    <location>
        <begin position="301"/>
        <end position="314"/>
    </location>
</feature>
<accession>A0A023B8L9</accession>
<dbReference type="RefSeq" id="XP_011134455.1">
    <property type="nucleotide sequence ID" value="XM_011136153.1"/>
</dbReference>
<feature type="compositionally biased region" description="Polar residues" evidence="1">
    <location>
        <begin position="286"/>
        <end position="299"/>
    </location>
</feature>
<dbReference type="EMBL" id="AFNH02000449">
    <property type="protein sequence ID" value="EZG69240.1"/>
    <property type="molecule type" value="Genomic_DNA"/>
</dbReference>
<gene>
    <name evidence="2" type="ORF">GNI_059010</name>
</gene>
<sequence length="325" mass="34633">MNAFGELVQLPTAEDGAASRGSVVSPASLAPPPTPLGELDLLLTAQPSTSEFQTSVDVVGLAPVVKWSALFGPLVGAVAGDLSIVLGKLAKSLDTCVWQEEEVQASMKQAEHSLNRLISIRRQWWQACERSAEGMVKGLQGRGSAKRGKHFARHTNATLCLPWLGLTLKAYSNLPPAVKDNLWVGFANIQDRQAASIETAVALLKRMKVFAARIKDFLSSQFPWKQPHALDQAHTEDTLATASASAGVVSSLKSSSIKSSSIKNASVRTASVRTASIKTASIKTASLRTDSARSASPRTPTAEREMRITAHDSPADIPIDDNSVS</sequence>
<dbReference type="GeneID" id="22912156"/>
<proteinExistence type="predicted"/>
<dbReference type="AlphaFoldDB" id="A0A023B8L9"/>
<keyword evidence="3" id="KW-1185">Reference proteome</keyword>
<comment type="caution">
    <text evidence="2">The sequence shown here is derived from an EMBL/GenBank/DDBJ whole genome shotgun (WGS) entry which is preliminary data.</text>
</comment>
<organism evidence="2 3">
    <name type="scientific">Gregarina niphandrodes</name>
    <name type="common">Septate eugregarine</name>
    <dbReference type="NCBI Taxonomy" id="110365"/>
    <lineage>
        <taxon>Eukaryota</taxon>
        <taxon>Sar</taxon>
        <taxon>Alveolata</taxon>
        <taxon>Apicomplexa</taxon>
        <taxon>Conoidasida</taxon>
        <taxon>Gregarinasina</taxon>
        <taxon>Eugregarinorida</taxon>
        <taxon>Gregarinidae</taxon>
        <taxon>Gregarina</taxon>
    </lineage>
</organism>
<evidence type="ECO:0000256" key="1">
    <source>
        <dbReference type="SAM" id="MobiDB-lite"/>
    </source>
</evidence>
<evidence type="ECO:0000313" key="3">
    <source>
        <dbReference type="Proteomes" id="UP000019763"/>
    </source>
</evidence>
<reference evidence="2" key="1">
    <citation type="submission" date="2013-12" db="EMBL/GenBank/DDBJ databases">
        <authorList>
            <person name="Omoto C.K."/>
            <person name="Sibley D."/>
            <person name="Venepally P."/>
            <person name="Hadjithomas M."/>
            <person name="Karamycheva S."/>
            <person name="Brunk B."/>
            <person name="Roos D."/>
            <person name="Caler E."/>
            <person name="Lorenzi H."/>
        </authorList>
    </citation>
    <scope>NUCLEOTIDE SEQUENCE</scope>
</reference>
<name>A0A023B8L9_GRENI</name>
<feature type="region of interest" description="Disordered" evidence="1">
    <location>
        <begin position="286"/>
        <end position="325"/>
    </location>
</feature>
<protein>
    <submittedName>
        <fullName evidence="2">Uncharacterized protein</fullName>
    </submittedName>
</protein>
<dbReference type="Proteomes" id="UP000019763">
    <property type="component" value="Unassembled WGS sequence"/>
</dbReference>
<dbReference type="VEuPathDB" id="CryptoDB:GNI_059010"/>